<dbReference type="InterPro" id="IPR005771">
    <property type="entry name" value="GalU_uridylyltTrfase_bac/arc"/>
</dbReference>
<dbReference type="PANTHER" id="PTHR43197">
    <property type="entry name" value="UTP--GLUCOSE-1-PHOSPHATE URIDYLYLTRANSFERASE"/>
    <property type="match status" value="1"/>
</dbReference>
<dbReference type="GO" id="GO:0006011">
    <property type="term" value="P:UDP-alpha-D-glucose metabolic process"/>
    <property type="evidence" value="ECO:0007669"/>
    <property type="project" value="InterPro"/>
</dbReference>
<evidence type="ECO:0000256" key="2">
    <source>
        <dbReference type="ARBA" id="ARBA00012415"/>
    </source>
</evidence>
<evidence type="ECO:0000256" key="3">
    <source>
        <dbReference type="ARBA" id="ARBA00019048"/>
    </source>
</evidence>
<dbReference type="EC" id="2.7.7.9" evidence="2 8"/>
<dbReference type="SUPFAM" id="SSF53448">
    <property type="entry name" value="Nucleotide-diphospho-sugar transferases"/>
    <property type="match status" value="1"/>
</dbReference>
<accession>A0A1P8KNK2</accession>
<dbReference type="AlphaFoldDB" id="A0A1P8KNK2"/>
<evidence type="ECO:0000313" key="10">
    <source>
        <dbReference type="EMBL" id="APW66116.1"/>
    </source>
</evidence>
<dbReference type="Pfam" id="PF00483">
    <property type="entry name" value="NTP_transferase"/>
    <property type="match status" value="1"/>
</dbReference>
<dbReference type="InterPro" id="IPR005835">
    <property type="entry name" value="NTP_transferase_dom"/>
</dbReference>
<protein>
    <recommendedName>
        <fullName evidence="3 8">UTP--glucose-1-phosphate uridylyltransferase</fullName>
        <ecNumber evidence="2 8">2.7.7.9</ecNumber>
    </recommendedName>
    <alternativeName>
        <fullName evidence="8">UDP-glucose pyrophosphorylase</fullName>
    </alternativeName>
</protein>
<comment type="similarity">
    <text evidence="1 8">Belongs to the UDPGP type 2 family.</text>
</comment>
<dbReference type="KEGG" id="alp:LPB137_09735"/>
<keyword evidence="11" id="KW-1185">Reference proteome</keyword>
<dbReference type="InterPro" id="IPR029044">
    <property type="entry name" value="Nucleotide-diphossugar_trans"/>
</dbReference>
<feature type="domain" description="Nucleotidyl transferase" evidence="9">
    <location>
        <begin position="11"/>
        <end position="269"/>
    </location>
</feature>
<evidence type="ECO:0000256" key="5">
    <source>
        <dbReference type="ARBA" id="ARBA00022695"/>
    </source>
</evidence>
<proteinExistence type="inferred from homology"/>
<comment type="catalytic activity">
    <reaction evidence="7 8">
        <text>alpha-D-glucose 1-phosphate + UTP + H(+) = UDP-alpha-D-glucose + diphosphate</text>
        <dbReference type="Rhea" id="RHEA:19889"/>
        <dbReference type="ChEBI" id="CHEBI:15378"/>
        <dbReference type="ChEBI" id="CHEBI:33019"/>
        <dbReference type="ChEBI" id="CHEBI:46398"/>
        <dbReference type="ChEBI" id="CHEBI:58601"/>
        <dbReference type="ChEBI" id="CHEBI:58885"/>
        <dbReference type="EC" id="2.7.7.9"/>
    </reaction>
</comment>
<evidence type="ECO:0000313" key="11">
    <source>
        <dbReference type="Proteomes" id="UP000186074"/>
    </source>
</evidence>
<reference evidence="10 11" key="1">
    <citation type="submission" date="2017-01" db="EMBL/GenBank/DDBJ databases">
        <title>Genome sequencing of Arcobacter sp. LPB0137.</title>
        <authorList>
            <person name="Lee G.-W."/>
            <person name="Yi H."/>
        </authorList>
    </citation>
    <scope>NUCLEOTIDE SEQUENCE [LARGE SCALE GENOMIC DNA]</scope>
    <source>
        <strain evidence="10 11">LPB0137</strain>
    </source>
</reference>
<dbReference type="PANTHER" id="PTHR43197:SF1">
    <property type="entry name" value="UTP--GLUCOSE-1-PHOSPHATE URIDYLYLTRANSFERASE"/>
    <property type="match status" value="1"/>
</dbReference>
<dbReference type="GO" id="GO:0003983">
    <property type="term" value="F:UTP:glucose-1-phosphate uridylyltransferase activity"/>
    <property type="evidence" value="ECO:0007669"/>
    <property type="project" value="UniProtKB-EC"/>
</dbReference>
<dbReference type="FunFam" id="3.90.550.10:FF:000045">
    <property type="entry name" value="UTP--glucose-1-phosphate uridylyltransferase"/>
    <property type="match status" value="1"/>
</dbReference>
<evidence type="ECO:0000259" key="9">
    <source>
        <dbReference type="Pfam" id="PF00483"/>
    </source>
</evidence>
<evidence type="ECO:0000256" key="4">
    <source>
        <dbReference type="ARBA" id="ARBA00022679"/>
    </source>
</evidence>
<name>A0A1P8KNK2_9BACT</name>
<comment type="function">
    <text evidence="6">May play a role in stationary phase survival.</text>
</comment>
<dbReference type="OrthoDB" id="9803306at2"/>
<evidence type="ECO:0000256" key="1">
    <source>
        <dbReference type="ARBA" id="ARBA00006890"/>
    </source>
</evidence>
<dbReference type="CDD" id="cd02541">
    <property type="entry name" value="UGPase_prokaryotic"/>
    <property type="match status" value="1"/>
</dbReference>
<keyword evidence="4 8" id="KW-0808">Transferase</keyword>
<dbReference type="RefSeq" id="WP_076087512.1">
    <property type="nucleotide sequence ID" value="NZ_CP019070.1"/>
</dbReference>
<dbReference type="STRING" id="1850254.LPB137_09735"/>
<dbReference type="EMBL" id="CP019070">
    <property type="protein sequence ID" value="APW66116.1"/>
    <property type="molecule type" value="Genomic_DNA"/>
</dbReference>
<dbReference type="Proteomes" id="UP000186074">
    <property type="component" value="Chromosome"/>
</dbReference>
<dbReference type="NCBIfam" id="TIGR01099">
    <property type="entry name" value="galU"/>
    <property type="match status" value="1"/>
</dbReference>
<dbReference type="Gene3D" id="3.90.550.10">
    <property type="entry name" value="Spore Coat Polysaccharide Biosynthesis Protein SpsA, Chain A"/>
    <property type="match status" value="1"/>
</dbReference>
<evidence type="ECO:0000256" key="6">
    <source>
        <dbReference type="ARBA" id="ARBA00037294"/>
    </source>
</evidence>
<organism evidence="10 11">
    <name type="scientific">Poseidonibacter parvus</name>
    <dbReference type="NCBI Taxonomy" id="1850254"/>
    <lineage>
        <taxon>Bacteria</taxon>
        <taxon>Pseudomonadati</taxon>
        <taxon>Campylobacterota</taxon>
        <taxon>Epsilonproteobacteria</taxon>
        <taxon>Campylobacterales</taxon>
        <taxon>Arcobacteraceae</taxon>
        <taxon>Poseidonibacter</taxon>
    </lineage>
</organism>
<gene>
    <name evidence="10" type="ORF">LPB137_09735</name>
</gene>
<evidence type="ECO:0000256" key="8">
    <source>
        <dbReference type="RuleBase" id="RU361259"/>
    </source>
</evidence>
<keyword evidence="5 8" id="KW-0548">Nucleotidyltransferase</keyword>
<evidence type="ECO:0000256" key="7">
    <source>
        <dbReference type="ARBA" id="ARBA00048128"/>
    </source>
</evidence>
<sequence>MSQITKCLFPAAGYGTRFLPATKAMPKEMLPVLTKPLIQYGVEEAMDAGCDVMSIITGRGKRAITDHFDISYELEHQIQGSSKEKMLSDIRSIIEKCTFTYTRQNEMKGLGDAIYKGKVLVGDSNPFAVILADDLCVNPKGDGVLKQMVKLYEKYKCCIVACMEVPKEEVHKYGVIEGKPMENGVHIISNMIEKPDNDKAPSNLAVIGRYILTPEIFEIIKNTKPGKNGELQITDALCTQAKNQMVLAYKFEGKRFDCGSIDGFVEATNYFYELENKK</sequence>